<evidence type="ECO:0000313" key="2">
    <source>
        <dbReference type="EMBL" id="AJZ60995.1"/>
    </source>
</evidence>
<reference evidence="2 3" key="1">
    <citation type="journal article" date="2015" name="Genome Announc.">
        <title>Complete genome sequences for 59 burkholderia isolates, both pathogenic and near neighbor.</title>
        <authorList>
            <person name="Johnson S.L."/>
            <person name="Bishop-Lilly K.A."/>
            <person name="Ladner J.T."/>
            <person name="Daligault H.E."/>
            <person name="Davenport K.W."/>
            <person name="Jaissle J."/>
            <person name="Frey K.G."/>
            <person name="Koroleva G.I."/>
            <person name="Bruce D.C."/>
            <person name="Coyne S.R."/>
            <person name="Broomall S.M."/>
            <person name="Li P.E."/>
            <person name="Teshima H."/>
            <person name="Gibbons H.S."/>
            <person name="Palacios G.F."/>
            <person name="Rosenzweig C.N."/>
            <person name="Redden C.L."/>
            <person name="Xu Y."/>
            <person name="Minogue T.D."/>
            <person name="Chain P.S."/>
        </authorList>
    </citation>
    <scope>NUCLEOTIDE SEQUENCE [LARGE SCALE GENOMIC DNA]</scope>
    <source>
        <strain evidence="2 3">ATCC BAA-463</strain>
    </source>
</reference>
<dbReference type="PANTHER" id="PTHR34985">
    <property type="entry name" value="SLR0554 PROTEIN"/>
    <property type="match status" value="1"/>
</dbReference>
<sequence>MLEGEQGLKKSTLINALAPNEEWYTDNLEGDLGSKDAAIGLAGKWLIEVPELASLGRTRVEVVKSFLTRKVDDYRASHARRNEDHPRQCAFFGTINPEADGRYLSDTTGGRRFWPVECRNTDIVGLKTNRDQLWAEAFTRYAAGDQWWLTADVEALAKVEQADRQDSNEWDEHVERFLTFLPPDGVSRDWLGRRAEQVDQVTTGEIFAAITARALTKKDTKDSRAIATALRNAGWSQGRGKGRYWIRD</sequence>
<evidence type="ECO:0000259" key="1">
    <source>
        <dbReference type="Pfam" id="PF05272"/>
    </source>
</evidence>
<dbReference type="AlphaFoldDB" id="A0AAU8TJP8"/>
<feature type="domain" description="Virulence-associated protein E-like" evidence="1">
    <location>
        <begin position="2"/>
        <end position="165"/>
    </location>
</feature>
<name>A0AAU8TJP8_9BURK</name>
<dbReference type="KEGG" id="bfn:OI25_610"/>
<dbReference type="Proteomes" id="UP000032614">
    <property type="component" value="Chromosome 1"/>
</dbReference>
<dbReference type="InterPro" id="IPR007936">
    <property type="entry name" value="VapE-like_dom"/>
</dbReference>
<protein>
    <submittedName>
        <fullName evidence="2">Virulence-associated E family protein</fullName>
    </submittedName>
</protein>
<dbReference type="EMBL" id="CP010026">
    <property type="protein sequence ID" value="AJZ60995.1"/>
    <property type="molecule type" value="Genomic_DNA"/>
</dbReference>
<proteinExistence type="predicted"/>
<organism evidence="2 3">
    <name type="scientific">Paraburkholderia fungorum</name>
    <dbReference type="NCBI Taxonomy" id="134537"/>
    <lineage>
        <taxon>Bacteria</taxon>
        <taxon>Pseudomonadati</taxon>
        <taxon>Pseudomonadota</taxon>
        <taxon>Betaproteobacteria</taxon>
        <taxon>Burkholderiales</taxon>
        <taxon>Burkholderiaceae</taxon>
        <taxon>Paraburkholderia</taxon>
    </lineage>
</organism>
<dbReference type="PANTHER" id="PTHR34985:SF1">
    <property type="entry name" value="SLR0554 PROTEIN"/>
    <property type="match status" value="1"/>
</dbReference>
<gene>
    <name evidence="2" type="ORF">OI25_610</name>
</gene>
<accession>A0AAU8TJP8</accession>
<dbReference type="Pfam" id="PF05272">
    <property type="entry name" value="VapE-like_dom"/>
    <property type="match status" value="1"/>
</dbReference>
<evidence type="ECO:0000313" key="3">
    <source>
        <dbReference type="Proteomes" id="UP000032614"/>
    </source>
</evidence>